<evidence type="ECO:0000313" key="3">
    <source>
        <dbReference type="Proteomes" id="UP000001568"/>
    </source>
</evidence>
<gene>
    <name evidence="2" type="ORF">OSTLU_32039</name>
</gene>
<sequence length="168" mass="18296">MNGLKAFERALESEDGMSLETRRELCYCAMCCSAAFGDVESAKMYLREMQACGLDFETAIADPTMMRMESSALMKNQLKKFAAGEGKSFGTVQREQYERDKANAAPTPATSVSGLRDLEISSDTDESVEAIVKRVGILIVLSAVGFVALFKGGMGIMEPGSLPFEEIY</sequence>
<keyword evidence="1" id="KW-0472">Membrane</keyword>
<accession>A4RYI4</accession>
<dbReference type="EMBL" id="CP000586">
    <property type="protein sequence ID" value="ABO96463.1"/>
    <property type="molecule type" value="Genomic_DNA"/>
</dbReference>
<evidence type="ECO:0000256" key="1">
    <source>
        <dbReference type="SAM" id="Phobius"/>
    </source>
</evidence>
<dbReference type="HOGENOM" id="CLU_1589189_0_0_1"/>
<organism evidence="2 3">
    <name type="scientific">Ostreococcus lucimarinus (strain CCE9901)</name>
    <dbReference type="NCBI Taxonomy" id="436017"/>
    <lineage>
        <taxon>Eukaryota</taxon>
        <taxon>Viridiplantae</taxon>
        <taxon>Chlorophyta</taxon>
        <taxon>Mamiellophyceae</taxon>
        <taxon>Mamiellales</taxon>
        <taxon>Bathycoccaceae</taxon>
        <taxon>Ostreococcus</taxon>
    </lineage>
</organism>
<feature type="transmembrane region" description="Helical" evidence="1">
    <location>
        <begin position="135"/>
        <end position="156"/>
    </location>
</feature>
<dbReference type="AlphaFoldDB" id="A4RYI4"/>
<reference evidence="2 3" key="1">
    <citation type="journal article" date="2007" name="Proc. Natl. Acad. Sci. U.S.A.">
        <title>The tiny eukaryote Ostreococcus provides genomic insights into the paradox of plankton speciation.</title>
        <authorList>
            <person name="Palenik B."/>
            <person name="Grimwood J."/>
            <person name="Aerts A."/>
            <person name="Rouze P."/>
            <person name="Salamov A."/>
            <person name="Putnam N."/>
            <person name="Dupont C."/>
            <person name="Jorgensen R."/>
            <person name="Derelle E."/>
            <person name="Rombauts S."/>
            <person name="Zhou K."/>
            <person name="Otillar R."/>
            <person name="Merchant S.S."/>
            <person name="Podell S."/>
            <person name="Gaasterland T."/>
            <person name="Napoli C."/>
            <person name="Gendler K."/>
            <person name="Manuell A."/>
            <person name="Tai V."/>
            <person name="Vallon O."/>
            <person name="Piganeau G."/>
            <person name="Jancek S."/>
            <person name="Heijde M."/>
            <person name="Jabbari K."/>
            <person name="Bowler C."/>
            <person name="Lohr M."/>
            <person name="Robbens S."/>
            <person name="Werner G."/>
            <person name="Dubchak I."/>
            <person name="Pazour G.J."/>
            <person name="Ren Q."/>
            <person name="Paulsen I."/>
            <person name="Delwiche C."/>
            <person name="Schmutz J."/>
            <person name="Rokhsar D."/>
            <person name="Van de Peer Y."/>
            <person name="Moreau H."/>
            <person name="Grigoriev I.V."/>
        </authorList>
    </citation>
    <scope>NUCLEOTIDE SEQUENCE [LARGE SCALE GENOMIC DNA]</scope>
    <source>
        <strain evidence="2 3">CCE9901</strain>
    </source>
</reference>
<protein>
    <submittedName>
        <fullName evidence="2">Uncharacterized protein</fullName>
    </submittedName>
</protein>
<dbReference type="eggNOG" id="ENOG502SDWC">
    <property type="taxonomic scope" value="Eukaryota"/>
</dbReference>
<keyword evidence="3" id="KW-1185">Reference proteome</keyword>
<name>A4RYI4_OSTLU</name>
<dbReference type="KEGG" id="olu:OSTLU_32039"/>
<keyword evidence="1" id="KW-0812">Transmembrane</keyword>
<dbReference type="OrthoDB" id="496594at2759"/>
<dbReference type="Proteomes" id="UP000001568">
    <property type="component" value="Chromosome 6"/>
</dbReference>
<evidence type="ECO:0000313" key="2">
    <source>
        <dbReference type="EMBL" id="ABO96463.1"/>
    </source>
</evidence>
<proteinExistence type="predicted"/>
<keyword evidence="1" id="KW-1133">Transmembrane helix</keyword>
<dbReference type="GeneID" id="5002353"/>
<dbReference type="RefSeq" id="XP_001418170.1">
    <property type="nucleotide sequence ID" value="XM_001418133.1"/>
</dbReference>
<dbReference type="Gramene" id="ABO96463">
    <property type="protein sequence ID" value="ABO96463"/>
    <property type="gene ID" value="OSTLU_32039"/>
</dbReference>